<protein>
    <recommendedName>
        <fullName evidence="9">Sec-independent protein translocase protein TatB</fullName>
    </recommendedName>
</protein>
<dbReference type="HAMAP" id="MF_00237">
    <property type="entry name" value="TatB"/>
    <property type="match status" value="1"/>
</dbReference>
<evidence type="ECO:0000256" key="8">
    <source>
        <dbReference type="ARBA" id="ARBA00023136"/>
    </source>
</evidence>
<dbReference type="Gene3D" id="1.20.5.3310">
    <property type="match status" value="1"/>
</dbReference>
<dbReference type="PANTHER" id="PTHR33162:SF1">
    <property type="entry name" value="SEC-INDEPENDENT PROTEIN TRANSLOCASE PROTEIN TATA, CHLOROPLASTIC"/>
    <property type="match status" value="1"/>
</dbReference>
<dbReference type="Pfam" id="PF02416">
    <property type="entry name" value="TatA_B_E"/>
    <property type="match status" value="1"/>
</dbReference>
<comment type="subcellular location">
    <subcellularLocation>
        <location evidence="9">Cell membrane</location>
        <topology evidence="9">Single-pass membrane protein</topology>
    </subcellularLocation>
    <subcellularLocation>
        <location evidence="1">Membrane</location>
        <topology evidence="1">Single-pass membrane protein</topology>
    </subcellularLocation>
</comment>
<keyword evidence="5 9" id="KW-0653">Protein transport</keyword>
<evidence type="ECO:0000256" key="2">
    <source>
        <dbReference type="ARBA" id="ARBA00022448"/>
    </source>
</evidence>
<comment type="similarity">
    <text evidence="9">Belongs to the TatB family.</text>
</comment>
<evidence type="ECO:0000313" key="12">
    <source>
        <dbReference type="Proteomes" id="UP001065322"/>
    </source>
</evidence>
<keyword evidence="7 9" id="KW-0811">Translocation</keyword>
<name>A0ABY6A896_9GAMM</name>
<feature type="compositionally biased region" description="Low complexity" evidence="10">
    <location>
        <begin position="103"/>
        <end position="118"/>
    </location>
</feature>
<proteinExistence type="inferred from homology"/>
<evidence type="ECO:0000256" key="7">
    <source>
        <dbReference type="ARBA" id="ARBA00023010"/>
    </source>
</evidence>
<sequence length="127" mass="13946">MFDIGFLELMVVAILGLLVLGPERLPKAARTVGLFLGRMRRTMSNIQDDLERQVRTEELREKLKDPYATFLDDDSPSANSIQPKPDAEQTAENKAAENKASLAQAPQQQGPQQPAANPKPDNTDASS</sequence>
<dbReference type="RefSeq" id="WP_260998098.1">
    <property type="nucleotide sequence ID" value="NZ_CP054475.1"/>
</dbReference>
<accession>A0ABY6A896</accession>
<keyword evidence="4 9" id="KW-0812">Transmembrane</keyword>
<dbReference type="NCBIfam" id="TIGR01410">
    <property type="entry name" value="tatB"/>
    <property type="match status" value="1"/>
</dbReference>
<evidence type="ECO:0000256" key="10">
    <source>
        <dbReference type="SAM" id="MobiDB-lite"/>
    </source>
</evidence>
<dbReference type="EMBL" id="CP054475">
    <property type="protein sequence ID" value="UXD86110.1"/>
    <property type="molecule type" value="Genomic_DNA"/>
</dbReference>
<keyword evidence="12" id="KW-1185">Reference proteome</keyword>
<dbReference type="Proteomes" id="UP001065322">
    <property type="component" value="Chromosome"/>
</dbReference>
<comment type="subunit">
    <text evidence="9">The Tat system comprises two distinct complexes: a TatABC complex, containing multiple copies of TatA, TatB and TatC subunits, and a separate TatA complex, containing only TatA subunits. Substrates initially bind to the TatABC complex, which probably triggers association of the separate TatA complex to form the active translocon.</text>
</comment>
<gene>
    <name evidence="9 11" type="primary">tatB</name>
    <name evidence="11" type="ORF">HUF19_00990</name>
</gene>
<evidence type="ECO:0000256" key="3">
    <source>
        <dbReference type="ARBA" id="ARBA00022475"/>
    </source>
</evidence>
<keyword evidence="3 9" id="KW-1003">Cell membrane</keyword>
<evidence type="ECO:0000313" key="11">
    <source>
        <dbReference type="EMBL" id="UXD86110.1"/>
    </source>
</evidence>
<dbReference type="PRINTS" id="PR01506">
    <property type="entry name" value="TATBPROTEIN"/>
</dbReference>
<comment type="function">
    <text evidence="9">Part of the twin-arginine translocation (Tat) system that transports large folded proteins containing a characteristic twin-arginine motif in their signal peptide across membranes. Together with TatC, TatB is part of a receptor directly interacting with Tat signal peptides. TatB may form an oligomeric binding site that transiently accommodates folded Tat precursor proteins before their translocation.</text>
</comment>
<evidence type="ECO:0000256" key="4">
    <source>
        <dbReference type="ARBA" id="ARBA00022692"/>
    </source>
</evidence>
<reference evidence="12" key="1">
    <citation type="submission" date="2020-06" db="EMBL/GenBank/DDBJ databases">
        <title>Thalassolituus marinus alknpb1M-1, a hydrocarbon-degrading bacterium isolated from the deep-sea overlying water using an in-situ strategy from the South China Sea basin.</title>
        <authorList>
            <person name="Dong C."/>
            <person name="Chen Y."/>
            <person name="Shao Z."/>
        </authorList>
    </citation>
    <scope>NUCLEOTIDE SEQUENCE [LARGE SCALE GENOMIC DNA]</scope>
    <source>
        <strain evidence="12">alknpb1M-1</strain>
    </source>
</reference>
<evidence type="ECO:0000256" key="1">
    <source>
        <dbReference type="ARBA" id="ARBA00004167"/>
    </source>
</evidence>
<evidence type="ECO:0000256" key="9">
    <source>
        <dbReference type="HAMAP-Rule" id="MF_00237"/>
    </source>
</evidence>
<keyword evidence="2 9" id="KW-0813">Transport</keyword>
<keyword evidence="6 9" id="KW-1133">Transmembrane helix</keyword>
<evidence type="ECO:0000256" key="6">
    <source>
        <dbReference type="ARBA" id="ARBA00022989"/>
    </source>
</evidence>
<organism evidence="11 12">
    <name type="scientific">Thalassolituus hydrocarboniclasticus</name>
    <dbReference type="NCBI Taxonomy" id="2742796"/>
    <lineage>
        <taxon>Bacteria</taxon>
        <taxon>Pseudomonadati</taxon>
        <taxon>Pseudomonadota</taxon>
        <taxon>Gammaproteobacteria</taxon>
        <taxon>Oceanospirillales</taxon>
        <taxon>Oceanospirillaceae</taxon>
        <taxon>Thalassolituus</taxon>
    </lineage>
</organism>
<feature type="region of interest" description="Disordered" evidence="10">
    <location>
        <begin position="61"/>
        <end position="127"/>
    </location>
</feature>
<dbReference type="InterPro" id="IPR003369">
    <property type="entry name" value="TatA/B/E"/>
</dbReference>
<dbReference type="PANTHER" id="PTHR33162">
    <property type="entry name" value="SEC-INDEPENDENT PROTEIN TRANSLOCASE PROTEIN TATA, CHLOROPLASTIC"/>
    <property type="match status" value="1"/>
</dbReference>
<dbReference type="InterPro" id="IPR018448">
    <property type="entry name" value="TatB"/>
</dbReference>
<evidence type="ECO:0000256" key="5">
    <source>
        <dbReference type="ARBA" id="ARBA00022927"/>
    </source>
</evidence>
<keyword evidence="8 9" id="KW-0472">Membrane</keyword>